<feature type="signal peptide" evidence="16">
    <location>
        <begin position="1"/>
        <end position="18"/>
    </location>
</feature>
<reference evidence="18" key="1">
    <citation type="journal article" date="2023" name="Science">
        <title>Elucidation of the pathway for biosynthesis of saponin adjuvants from the soapbark tree.</title>
        <authorList>
            <person name="Reed J."/>
            <person name="Orme A."/>
            <person name="El-Demerdash A."/>
            <person name="Owen C."/>
            <person name="Martin L.B.B."/>
            <person name="Misra R.C."/>
            <person name="Kikuchi S."/>
            <person name="Rejzek M."/>
            <person name="Martin A.C."/>
            <person name="Harkess A."/>
            <person name="Leebens-Mack J."/>
            <person name="Louveau T."/>
            <person name="Stephenson M.J."/>
            <person name="Osbourn A."/>
        </authorList>
    </citation>
    <scope>NUCLEOTIDE SEQUENCE</scope>
    <source>
        <strain evidence="18">S10</strain>
    </source>
</reference>
<evidence type="ECO:0000256" key="15">
    <source>
        <dbReference type="SAM" id="MobiDB-lite"/>
    </source>
</evidence>
<dbReference type="KEGG" id="qsa:O6P43_016506"/>
<dbReference type="FunFam" id="2.60.120.590:FF:000013">
    <property type="entry name" value="2-oxoglutarate-dependent dioxygenase family protein"/>
    <property type="match status" value="1"/>
</dbReference>
<organism evidence="18 19">
    <name type="scientific">Quillaja saponaria</name>
    <name type="common">Soap bark tree</name>
    <dbReference type="NCBI Taxonomy" id="32244"/>
    <lineage>
        <taxon>Eukaryota</taxon>
        <taxon>Viridiplantae</taxon>
        <taxon>Streptophyta</taxon>
        <taxon>Embryophyta</taxon>
        <taxon>Tracheophyta</taxon>
        <taxon>Spermatophyta</taxon>
        <taxon>Magnoliopsida</taxon>
        <taxon>eudicotyledons</taxon>
        <taxon>Gunneridae</taxon>
        <taxon>Pentapetalae</taxon>
        <taxon>rosids</taxon>
        <taxon>fabids</taxon>
        <taxon>Fabales</taxon>
        <taxon>Quillajaceae</taxon>
        <taxon>Quillaja</taxon>
    </lineage>
</organism>
<dbReference type="GO" id="GO:0006281">
    <property type="term" value="P:DNA repair"/>
    <property type="evidence" value="ECO:0007669"/>
    <property type="project" value="UniProtKB-KW"/>
</dbReference>
<dbReference type="GO" id="GO:0141131">
    <property type="term" value="F:DNA N6-methyladenine demethylase activity"/>
    <property type="evidence" value="ECO:0007669"/>
    <property type="project" value="UniProtKB-EC"/>
</dbReference>
<evidence type="ECO:0000256" key="9">
    <source>
        <dbReference type="ARBA" id="ARBA00023004"/>
    </source>
</evidence>
<feature type="binding site" evidence="14">
    <location>
        <position position="391"/>
    </location>
    <ligand>
        <name>Fe cation</name>
        <dbReference type="ChEBI" id="CHEBI:24875"/>
        <note>catalytic</note>
    </ligand>
</feature>
<feature type="binding site" evidence="14">
    <location>
        <position position="451"/>
    </location>
    <ligand>
        <name>Fe cation</name>
        <dbReference type="ChEBI" id="CHEBI:24875"/>
        <note>catalytic</note>
    </ligand>
</feature>
<evidence type="ECO:0000256" key="16">
    <source>
        <dbReference type="SAM" id="SignalP"/>
    </source>
</evidence>
<dbReference type="PANTHER" id="PTHR16557:SF10">
    <property type="entry name" value="2-OXOGLUTARATE-DEPENDENT DIOXYGENASE FAMILY PROTEIN"/>
    <property type="match status" value="1"/>
</dbReference>
<evidence type="ECO:0000256" key="8">
    <source>
        <dbReference type="ARBA" id="ARBA00023002"/>
    </source>
</evidence>
<comment type="catalytic activity">
    <reaction evidence="12">
        <text>an N(6)-methyl-2'-deoxyadenosine in DNA + 2-oxoglutarate + O2 = a 2'-deoxyadenosine in DNA + formaldehyde + succinate + CO2</text>
        <dbReference type="Rhea" id="RHEA:49524"/>
        <dbReference type="Rhea" id="RHEA-COMP:12418"/>
        <dbReference type="Rhea" id="RHEA-COMP:12419"/>
        <dbReference type="ChEBI" id="CHEBI:15379"/>
        <dbReference type="ChEBI" id="CHEBI:16526"/>
        <dbReference type="ChEBI" id="CHEBI:16810"/>
        <dbReference type="ChEBI" id="CHEBI:16842"/>
        <dbReference type="ChEBI" id="CHEBI:30031"/>
        <dbReference type="ChEBI" id="CHEBI:90615"/>
        <dbReference type="ChEBI" id="CHEBI:90616"/>
        <dbReference type="EC" id="1.14.11.51"/>
    </reaction>
    <physiologicalReaction direction="left-to-right" evidence="12">
        <dbReference type="Rhea" id="RHEA:49525"/>
    </physiologicalReaction>
</comment>
<keyword evidence="19" id="KW-1185">Reference proteome</keyword>
<evidence type="ECO:0000256" key="11">
    <source>
        <dbReference type="ARBA" id="ARBA00023242"/>
    </source>
</evidence>
<evidence type="ECO:0000256" key="2">
    <source>
        <dbReference type="ARBA" id="ARBA00004496"/>
    </source>
</evidence>
<proteinExistence type="inferred from homology"/>
<feature type="compositionally biased region" description="Polar residues" evidence="15">
    <location>
        <begin position="101"/>
        <end position="110"/>
    </location>
</feature>
<accession>A0AAD7PMY9</accession>
<keyword evidence="9 14" id="KW-0408">Iron</keyword>
<dbReference type="PANTHER" id="PTHR16557">
    <property type="entry name" value="ALKYLATED DNA REPAIR PROTEIN ALKB-RELATED"/>
    <property type="match status" value="1"/>
</dbReference>
<evidence type="ECO:0000256" key="4">
    <source>
        <dbReference type="ARBA" id="ARBA00022490"/>
    </source>
</evidence>
<evidence type="ECO:0000259" key="17">
    <source>
        <dbReference type="PROSITE" id="PS51471"/>
    </source>
</evidence>
<comment type="cofactor">
    <cofactor evidence="14">
        <name>Fe(2+)</name>
        <dbReference type="ChEBI" id="CHEBI:29033"/>
    </cofactor>
    <text evidence="14">Binds 1 Fe(2+) ion per subunit.</text>
</comment>
<comment type="caution">
    <text evidence="18">The sequence shown here is derived from an EMBL/GenBank/DDBJ whole genome shotgun (WGS) entry which is preliminary data.</text>
</comment>
<evidence type="ECO:0000256" key="6">
    <source>
        <dbReference type="ARBA" id="ARBA00022763"/>
    </source>
</evidence>
<evidence type="ECO:0000256" key="1">
    <source>
        <dbReference type="ARBA" id="ARBA00004123"/>
    </source>
</evidence>
<gene>
    <name evidence="18" type="ORF">O6P43_016506</name>
</gene>
<dbReference type="InterPro" id="IPR005123">
    <property type="entry name" value="Oxoglu/Fe-dep_dioxygenase_dom"/>
</dbReference>
<protein>
    <recommendedName>
        <fullName evidence="13">DNA N(6)-methyladenine demethylase</fullName>
        <ecNumber evidence="13">1.14.11.51</ecNumber>
    </recommendedName>
</protein>
<feature type="region of interest" description="Disordered" evidence="15">
    <location>
        <begin position="142"/>
        <end position="161"/>
    </location>
</feature>
<dbReference type="PROSITE" id="PS51471">
    <property type="entry name" value="FE2OG_OXY"/>
    <property type="match status" value="1"/>
</dbReference>
<keyword evidence="10" id="KW-0234">DNA repair</keyword>
<dbReference type="InterPro" id="IPR037151">
    <property type="entry name" value="AlkB-like_sf"/>
</dbReference>
<feature type="region of interest" description="Disordered" evidence="15">
    <location>
        <begin position="95"/>
        <end position="114"/>
    </location>
</feature>
<dbReference type="EMBL" id="JARAOO010000007">
    <property type="protein sequence ID" value="KAJ7961122.1"/>
    <property type="molecule type" value="Genomic_DNA"/>
</dbReference>
<dbReference type="InterPro" id="IPR027450">
    <property type="entry name" value="AlkB-like"/>
</dbReference>
<dbReference type="GO" id="GO:0005634">
    <property type="term" value="C:nucleus"/>
    <property type="evidence" value="ECO:0007669"/>
    <property type="project" value="UniProtKB-SubCell"/>
</dbReference>
<keyword evidence="4" id="KW-0963">Cytoplasm</keyword>
<evidence type="ECO:0000256" key="7">
    <source>
        <dbReference type="ARBA" id="ARBA00022964"/>
    </source>
</evidence>
<dbReference type="EC" id="1.14.11.51" evidence="13"/>
<dbReference type="GO" id="GO:0035516">
    <property type="term" value="F:broad specificity oxidative DNA demethylase activity"/>
    <property type="evidence" value="ECO:0007669"/>
    <property type="project" value="TreeGrafter"/>
</dbReference>
<dbReference type="Gene3D" id="2.60.120.590">
    <property type="entry name" value="Alpha-ketoglutarate-dependent dioxygenase AlkB-like"/>
    <property type="match status" value="1"/>
</dbReference>
<evidence type="ECO:0000256" key="5">
    <source>
        <dbReference type="ARBA" id="ARBA00022723"/>
    </source>
</evidence>
<dbReference type="SUPFAM" id="SSF51197">
    <property type="entry name" value="Clavaminate synthase-like"/>
    <property type="match status" value="1"/>
</dbReference>
<evidence type="ECO:0000256" key="12">
    <source>
        <dbReference type="ARBA" id="ARBA00052047"/>
    </source>
</evidence>
<dbReference type="AlphaFoldDB" id="A0AAD7PMY9"/>
<evidence type="ECO:0000256" key="14">
    <source>
        <dbReference type="PIRSR" id="PIRSR604574-2"/>
    </source>
</evidence>
<keyword evidence="6" id="KW-0227">DNA damage</keyword>
<dbReference type="Proteomes" id="UP001163823">
    <property type="component" value="Chromosome 7"/>
</dbReference>
<evidence type="ECO:0000313" key="18">
    <source>
        <dbReference type="EMBL" id="KAJ7961122.1"/>
    </source>
</evidence>
<keyword evidence="11" id="KW-0539">Nucleus</keyword>
<feature type="chain" id="PRO_5042226926" description="DNA N(6)-methyladenine demethylase" evidence="16">
    <location>
        <begin position="19"/>
        <end position="483"/>
    </location>
</feature>
<dbReference type="Pfam" id="PF13532">
    <property type="entry name" value="2OG-FeII_Oxy_2"/>
    <property type="match status" value="1"/>
</dbReference>
<dbReference type="GO" id="GO:0035515">
    <property type="term" value="F:oxidative RNA demethylase activity"/>
    <property type="evidence" value="ECO:0007669"/>
    <property type="project" value="TreeGrafter"/>
</dbReference>
<dbReference type="GO" id="GO:0008198">
    <property type="term" value="F:ferrous iron binding"/>
    <property type="evidence" value="ECO:0007669"/>
    <property type="project" value="TreeGrafter"/>
</dbReference>
<dbReference type="GO" id="GO:0035513">
    <property type="term" value="P:oxidative RNA demethylation"/>
    <property type="evidence" value="ECO:0007669"/>
    <property type="project" value="TreeGrafter"/>
</dbReference>
<comment type="subcellular location">
    <subcellularLocation>
        <location evidence="2">Cytoplasm</location>
    </subcellularLocation>
    <subcellularLocation>
        <location evidence="1">Nucleus</location>
    </subcellularLocation>
</comment>
<sequence length="483" mass="54080">MVLLFRTIILPLLYHSRTTLNCYNYYKTFPKFSSLEKMKKNKNGAKTLPREGSSFGGDPLMANGKLSDISSNVNDEQPDLIMDGSVPVPVKRLKMPHDTHQQSPSLSSSPEGPKCYLSKVKSIKNQPEKEFSSPAARCNIGSEHTRVNKRRTPTDLGTKEDVLNTDADTSFGFSFDISNSSDLENLPMNVASQREKSFPPTQFGKQSNPAFFKRPKSNISYSNLVASQKLDCSVSLPKFEPFDICLPGDRRPFMEGTHKSILRPGMVLLKYFITHDEQVEIVRTCRKLGLGPGGFYQPRYKDGAKLRLQMMCLGLDWDPQTRKYANKRTIDGSEPPCIPHEFSLLVENAIEEAHSLIKKETVSNAEDILPSMSPDTCIVNFYTTSGRLGLHQDRDESKGSLRKGLPIVSFSVGDAAEFLYGEQRDVEKAEKVVLESGDVLIFGGKSRHIFHGVSSIIPHSAPKALIEDTRLRPGRLNLTFRHY</sequence>
<evidence type="ECO:0000256" key="3">
    <source>
        <dbReference type="ARBA" id="ARBA00007879"/>
    </source>
</evidence>
<keyword evidence="5 14" id="KW-0479">Metal-binding</keyword>
<keyword evidence="7 18" id="KW-0223">Dioxygenase</keyword>
<evidence type="ECO:0000256" key="13">
    <source>
        <dbReference type="ARBA" id="ARBA00066586"/>
    </source>
</evidence>
<feature type="binding site" evidence="14">
    <location>
        <position position="393"/>
    </location>
    <ligand>
        <name>Fe cation</name>
        <dbReference type="ChEBI" id="CHEBI:24875"/>
        <note>catalytic</note>
    </ligand>
</feature>
<feature type="domain" description="Fe2OG dioxygenase" evidence="17">
    <location>
        <begin position="373"/>
        <end position="483"/>
    </location>
</feature>
<evidence type="ECO:0000256" key="10">
    <source>
        <dbReference type="ARBA" id="ARBA00023204"/>
    </source>
</evidence>
<dbReference type="GO" id="GO:0005737">
    <property type="term" value="C:cytoplasm"/>
    <property type="evidence" value="ECO:0007669"/>
    <property type="project" value="UniProtKB-SubCell"/>
</dbReference>
<dbReference type="InterPro" id="IPR004574">
    <property type="entry name" value="Alkb"/>
</dbReference>
<comment type="similarity">
    <text evidence="3">Belongs to the alkB family.</text>
</comment>
<evidence type="ECO:0000313" key="19">
    <source>
        <dbReference type="Proteomes" id="UP001163823"/>
    </source>
</evidence>
<keyword evidence="16" id="KW-0732">Signal</keyword>
<name>A0AAD7PMY9_QUISA</name>
<keyword evidence="8" id="KW-0560">Oxidoreductase</keyword>